<keyword evidence="3" id="KW-1185">Reference proteome</keyword>
<dbReference type="SUPFAM" id="SSF88697">
    <property type="entry name" value="PUA domain-like"/>
    <property type="match status" value="1"/>
</dbReference>
<reference evidence="2 3" key="1">
    <citation type="submission" date="2019-06" db="EMBL/GenBank/DDBJ databases">
        <title>Flavibacter putida gen. nov., sp. nov., a novel marine bacterium of the family Flavobacteriaceae isolated from coastal seawater.</title>
        <authorList>
            <person name="Feng X."/>
        </authorList>
    </citation>
    <scope>NUCLEOTIDE SEQUENCE [LARGE SCALE GENOMIC DNA]</scope>
    <source>
        <strain evidence="2 3">PLHSN227</strain>
    </source>
</reference>
<protein>
    <submittedName>
        <fullName evidence="2">ASCH domain-containing protein</fullName>
    </submittedName>
</protein>
<dbReference type="OrthoDB" id="9807542at2"/>
<comment type="caution">
    <text evidence="2">The sequence shown here is derived from an EMBL/GenBank/DDBJ whole genome shotgun (WGS) entry which is preliminary data.</text>
</comment>
<dbReference type="InterPro" id="IPR007374">
    <property type="entry name" value="ASCH_domain"/>
</dbReference>
<gene>
    <name evidence="2" type="ORF">FKR84_12285</name>
</gene>
<evidence type="ECO:0000313" key="3">
    <source>
        <dbReference type="Proteomes" id="UP000317169"/>
    </source>
</evidence>
<dbReference type="Proteomes" id="UP000317169">
    <property type="component" value="Unassembled WGS sequence"/>
</dbReference>
<dbReference type="AlphaFoldDB" id="A0A507ZD49"/>
<dbReference type="Gene3D" id="3.10.400.10">
    <property type="entry name" value="Sulfate adenylyltransferase"/>
    <property type="match status" value="1"/>
</dbReference>
<sequence>METVRNNQNSVESLWKDFLKINPNNRIKETPISFYFCDNKKDADECAELVVKGIKQATATSLWWFEKNKEPLPKVNDQYIVTDWDGNAKAIIETIKIEHVPYNKITAEFAETEGEGDKSLSYWKSVHKAYYKREMEAYGEKFNENMIIICEYFKTLYAIAA</sequence>
<name>A0A507ZD49_9FLAO</name>
<dbReference type="RefSeq" id="WP_141422616.1">
    <property type="nucleotide sequence ID" value="NZ_VIAR01000015.1"/>
</dbReference>
<organism evidence="2 3">
    <name type="scientific">Haloflavibacter putidus</name>
    <dbReference type="NCBI Taxonomy" id="2576776"/>
    <lineage>
        <taxon>Bacteria</taxon>
        <taxon>Pseudomonadati</taxon>
        <taxon>Bacteroidota</taxon>
        <taxon>Flavobacteriia</taxon>
        <taxon>Flavobacteriales</taxon>
        <taxon>Flavobacteriaceae</taxon>
        <taxon>Haloflavibacter</taxon>
    </lineage>
</organism>
<dbReference type="PIRSF" id="PIRSF021320">
    <property type="entry name" value="DUF984"/>
    <property type="match status" value="1"/>
</dbReference>
<dbReference type="CDD" id="cd06553">
    <property type="entry name" value="ASCH_Ef3133_like"/>
    <property type="match status" value="1"/>
</dbReference>
<dbReference type="InterPro" id="IPR015947">
    <property type="entry name" value="PUA-like_sf"/>
</dbReference>
<dbReference type="Pfam" id="PF04266">
    <property type="entry name" value="ASCH"/>
    <property type="match status" value="1"/>
</dbReference>
<dbReference type="SMART" id="SM01022">
    <property type="entry name" value="ASCH"/>
    <property type="match status" value="1"/>
</dbReference>
<proteinExistence type="predicted"/>
<dbReference type="EMBL" id="VIAR01000015">
    <property type="protein sequence ID" value="TQD33994.1"/>
    <property type="molecule type" value="Genomic_DNA"/>
</dbReference>
<dbReference type="PANTHER" id="PTHR39203:SF1">
    <property type="entry name" value="CYTOPLASMIC PROTEIN"/>
    <property type="match status" value="1"/>
</dbReference>
<accession>A0A507ZD49</accession>
<dbReference type="PANTHER" id="PTHR39203">
    <property type="entry name" value="CYTOPLASMIC PROTEIN-RELATED"/>
    <property type="match status" value="1"/>
</dbReference>
<evidence type="ECO:0000259" key="1">
    <source>
        <dbReference type="SMART" id="SM01022"/>
    </source>
</evidence>
<dbReference type="InterPro" id="IPR009326">
    <property type="entry name" value="DUF984"/>
</dbReference>
<evidence type="ECO:0000313" key="2">
    <source>
        <dbReference type="EMBL" id="TQD33994.1"/>
    </source>
</evidence>
<feature type="domain" description="ASCH" evidence="1">
    <location>
        <begin position="34"/>
        <end position="157"/>
    </location>
</feature>